<comment type="caution">
    <text evidence="1">The sequence shown here is derived from an EMBL/GenBank/DDBJ whole genome shotgun (WGS) entry which is preliminary data.</text>
</comment>
<dbReference type="EMBL" id="JAPFRF010000011">
    <property type="protein sequence ID" value="KAJ7316067.1"/>
    <property type="molecule type" value="Genomic_DNA"/>
</dbReference>
<proteinExistence type="predicted"/>
<reference evidence="1" key="1">
    <citation type="journal article" date="2023" name="DNA Res.">
        <title>Chromosome-level genome assembly of Phrynocephalus forsythii using third-generation DNA sequencing and Hi-C analysis.</title>
        <authorList>
            <person name="Qi Y."/>
            <person name="Zhao W."/>
            <person name="Zhao Y."/>
            <person name="Niu C."/>
            <person name="Cao S."/>
            <person name="Zhang Y."/>
        </authorList>
    </citation>
    <scope>NUCLEOTIDE SEQUENCE</scope>
    <source>
        <tissue evidence="1">Muscle</tissue>
    </source>
</reference>
<dbReference type="Proteomes" id="UP001142489">
    <property type="component" value="Unassembled WGS sequence"/>
</dbReference>
<organism evidence="1 2">
    <name type="scientific">Phrynocephalus forsythii</name>
    <dbReference type="NCBI Taxonomy" id="171643"/>
    <lineage>
        <taxon>Eukaryota</taxon>
        <taxon>Metazoa</taxon>
        <taxon>Chordata</taxon>
        <taxon>Craniata</taxon>
        <taxon>Vertebrata</taxon>
        <taxon>Euteleostomi</taxon>
        <taxon>Lepidosauria</taxon>
        <taxon>Squamata</taxon>
        <taxon>Bifurcata</taxon>
        <taxon>Unidentata</taxon>
        <taxon>Episquamata</taxon>
        <taxon>Toxicofera</taxon>
        <taxon>Iguania</taxon>
        <taxon>Acrodonta</taxon>
        <taxon>Agamidae</taxon>
        <taxon>Agaminae</taxon>
        <taxon>Phrynocephalus</taxon>
    </lineage>
</organism>
<gene>
    <name evidence="1" type="ORF">JRQ81_002229</name>
</gene>
<name>A0A9Q1AVS7_9SAUR</name>
<evidence type="ECO:0000313" key="1">
    <source>
        <dbReference type="EMBL" id="KAJ7316067.1"/>
    </source>
</evidence>
<protein>
    <submittedName>
        <fullName evidence="1">Uncharacterized protein</fullName>
    </submittedName>
</protein>
<evidence type="ECO:0000313" key="2">
    <source>
        <dbReference type="Proteomes" id="UP001142489"/>
    </source>
</evidence>
<accession>A0A9Q1AVS7</accession>
<keyword evidence="2" id="KW-1185">Reference proteome</keyword>
<sequence length="111" mass="12610">MNWVKDESACSRAGRAQQSSVIKWKWSTAGRAKTGPQGVSALQEQVLAVTPTGEEYRKVPLLNLERLQCKRPLPVSRYLIMKFGLQMVLLGIREIRRHGVKLLSIQESRLH</sequence>
<dbReference type="OrthoDB" id="9048509at2759"/>
<dbReference type="AlphaFoldDB" id="A0A9Q1AVS7"/>